<dbReference type="Pfam" id="PF13768">
    <property type="entry name" value="VWA_3"/>
    <property type="match status" value="1"/>
</dbReference>
<evidence type="ECO:0000256" key="1">
    <source>
        <dbReference type="SAM" id="Phobius"/>
    </source>
</evidence>
<accession>A0A6V8K8L4</accession>
<keyword evidence="4" id="KW-1185">Reference proteome</keyword>
<reference evidence="3 4" key="2">
    <citation type="submission" date="2020-03" db="EMBL/GenBank/DDBJ databases">
        <authorList>
            <person name="Ichikawa N."/>
            <person name="Kimura A."/>
            <person name="Kitahashi Y."/>
            <person name="Uohara A."/>
        </authorList>
    </citation>
    <scope>NUCLEOTIDE SEQUENCE [LARGE SCALE GENOMIC DNA]</scope>
    <source>
        <strain evidence="3 4">NBRC 108639</strain>
    </source>
</reference>
<feature type="transmembrane region" description="Helical" evidence="1">
    <location>
        <begin position="36"/>
        <end position="56"/>
    </location>
</feature>
<evidence type="ECO:0000259" key="2">
    <source>
        <dbReference type="PROSITE" id="PS50234"/>
    </source>
</evidence>
<sequence>MPSDPPPPLKRALYLLAGVLATVAVTISTGTPSNPFRWVALIIGALILVLSTTGFVSAGKPRSKDRQRPRLRIRRTVVLAGLAVLITGTLVWAVGPRAAGWAEAAGVWWSGCDHPTMVRVLATPEGVESTRYLVEEYQRHTAGDHHGCPTARMYVYSEPPDEARERLLSGWPNVDGGAYPRPDLWLPDSTLHVSEALAGSTDSLVGVTTTVVASSPIVLAVPAGEAAREVDGARHGRTWSELLAMAGEHGWGIARPDPVASTVGRLATVALFTGESRPDKLAPLSRARAVEQQLTRGLDEGHYTLGTESSLLCQHRREGASPTAVIVAEQAMVRFNQGAALGGRCTSAGGALPEEQILTAFYPADTFTLDHPVVAIRWADTSTAQREATDAFTAWLRSPQGRAVLLTAGLRPQRTTISDPVSTRFGAVSGLGSTLKARALPARQTVEAVLAAQRQAARHSRVLLVLDASGSMGLAVPGAGATRFAVAAAGAQTALSYLGERDEFGLWVYPGSPGAVRPLVPIGPAGPAARRAAARALGTVRPAGPTPLDQAVKQAVRAVGTSDDTRGAAVVILTDGQDQDPSLTEGALRDEARDRRVRVFVVAVGAASCSRQGLADLADGTGGACFDAEPKGTDTVLEDLFRSLWGGP</sequence>
<reference evidence="3 4" key="1">
    <citation type="submission" date="2020-03" db="EMBL/GenBank/DDBJ databases">
        <title>Whole genome shotgun sequence of Phytohabitans houttuyneae NBRC 108639.</title>
        <authorList>
            <person name="Komaki H."/>
            <person name="Tamura T."/>
        </authorList>
    </citation>
    <scope>NUCLEOTIDE SEQUENCE [LARGE SCALE GENOMIC DNA]</scope>
    <source>
        <strain evidence="3 4">NBRC 108639</strain>
    </source>
</reference>
<keyword evidence="1" id="KW-0812">Transmembrane</keyword>
<organism evidence="3 4">
    <name type="scientific">Phytohabitans houttuyneae</name>
    <dbReference type="NCBI Taxonomy" id="1076126"/>
    <lineage>
        <taxon>Bacteria</taxon>
        <taxon>Bacillati</taxon>
        <taxon>Actinomycetota</taxon>
        <taxon>Actinomycetes</taxon>
        <taxon>Micromonosporales</taxon>
        <taxon>Micromonosporaceae</taxon>
    </lineage>
</organism>
<dbReference type="RefSeq" id="WP_173057539.1">
    <property type="nucleotide sequence ID" value="NZ_BAABGO010000021.1"/>
</dbReference>
<keyword evidence="1" id="KW-1133">Transmembrane helix</keyword>
<protein>
    <submittedName>
        <fullName evidence="3">VWA domain-containing protein</fullName>
    </submittedName>
</protein>
<dbReference type="InterPro" id="IPR036465">
    <property type="entry name" value="vWFA_dom_sf"/>
</dbReference>
<dbReference type="Gene3D" id="3.40.50.410">
    <property type="entry name" value="von Willebrand factor, type A domain"/>
    <property type="match status" value="1"/>
</dbReference>
<proteinExistence type="predicted"/>
<keyword evidence="1" id="KW-0472">Membrane</keyword>
<dbReference type="PROSITE" id="PS50234">
    <property type="entry name" value="VWFA"/>
    <property type="match status" value="1"/>
</dbReference>
<dbReference type="SMART" id="SM00327">
    <property type="entry name" value="VWA"/>
    <property type="match status" value="1"/>
</dbReference>
<dbReference type="Pfam" id="PF13531">
    <property type="entry name" value="SBP_bac_11"/>
    <property type="match status" value="1"/>
</dbReference>
<evidence type="ECO:0000313" key="3">
    <source>
        <dbReference type="EMBL" id="GFJ80114.1"/>
    </source>
</evidence>
<dbReference type="AlphaFoldDB" id="A0A6V8K8L4"/>
<dbReference type="InterPro" id="IPR002035">
    <property type="entry name" value="VWF_A"/>
</dbReference>
<dbReference type="SUPFAM" id="SSF53850">
    <property type="entry name" value="Periplasmic binding protein-like II"/>
    <property type="match status" value="1"/>
</dbReference>
<evidence type="ECO:0000313" key="4">
    <source>
        <dbReference type="Proteomes" id="UP000482800"/>
    </source>
</evidence>
<dbReference type="Proteomes" id="UP000482800">
    <property type="component" value="Unassembled WGS sequence"/>
</dbReference>
<gene>
    <name evidence="3" type="ORF">Phou_042940</name>
</gene>
<feature type="transmembrane region" description="Helical" evidence="1">
    <location>
        <begin position="12"/>
        <end position="30"/>
    </location>
</feature>
<feature type="transmembrane region" description="Helical" evidence="1">
    <location>
        <begin position="77"/>
        <end position="95"/>
    </location>
</feature>
<comment type="caution">
    <text evidence="3">The sequence shown here is derived from an EMBL/GenBank/DDBJ whole genome shotgun (WGS) entry which is preliminary data.</text>
</comment>
<feature type="domain" description="VWFA" evidence="2">
    <location>
        <begin position="461"/>
        <end position="644"/>
    </location>
</feature>
<dbReference type="EMBL" id="BLPF01000001">
    <property type="protein sequence ID" value="GFJ80114.1"/>
    <property type="molecule type" value="Genomic_DNA"/>
</dbReference>
<dbReference type="SUPFAM" id="SSF53300">
    <property type="entry name" value="vWA-like"/>
    <property type="match status" value="1"/>
</dbReference>
<name>A0A6V8K8L4_9ACTN</name>